<dbReference type="InterPro" id="IPR000847">
    <property type="entry name" value="LysR_HTH_N"/>
</dbReference>
<keyword evidence="4" id="KW-0010">Activator</keyword>
<dbReference type="InterPro" id="IPR017685">
    <property type="entry name" value="ArgP"/>
</dbReference>
<dbReference type="AlphaFoldDB" id="A0A0F0KII0"/>
<reference evidence="7 8" key="1">
    <citation type="submission" date="2015-02" db="EMBL/GenBank/DDBJ databases">
        <title>Draft genome sequences of ten Microbacterium spp. with emphasis on heavy metal contaminated environments.</title>
        <authorList>
            <person name="Corretto E."/>
        </authorList>
    </citation>
    <scope>NUCLEOTIDE SEQUENCE [LARGE SCALE GENOMIC DNA]</scope>
    <source>
        <strain evidence="7 8">BEL163</strain>
    </source>
</reference>
<dbReference type="InterPro" id="IPR036390">
    <property type="entry name" value="WH_DNA-bd_sf"/>
</dbReference>
<dbReference type="Pfam" id="PF00126">
    <property type="entry name" value="HTH_1"/>
    <property type="match status" value="1"/>
</dbReference>
<dbReference type="PANTHER" id="PTHR30579">
    <property type="entry name" value="TRANSCRIPTIONAL REGULATOR"/>
    <property type="match status" value="1"/>
</dbReference>
<evidence type="ECO:0000256" key="4">
    <source>
        <dbReference type="ARBA" id="ARBA00023159"/>
    </source>
</evidence>
<evidence type="ECO:0000256" key="2">
    <source>
        <dbReference type="ARBA" id="ARBA00023015"/>
    </source>
</evidence>
<accession>A0A0F0KII0</accession>
<evidence type="ECO:0000313" key="8">
    <source>
        <dbReference type="Proteomes" id="UP000033725"/>
    </source>
</evidence>
<keyword evidence="3" id="KW-0238">DNA-binding</keyword>
<dbReference type="PROSITE" id="PS50931">
    <property type="entry name" value="HTH_LYSR"/>
    <property type="match status" value="1"/>
</dbReference>
<dbReference type="InterPro" id="IPR050176">
    <property type="entry name" value="LTTR"/>
</dbReference>
<evidence type="ECO:0000313" key="7">
    <source>
        <dbReference type="EMBL" id="KJL20687.1"/>
    </source>
</evidence>
<dbReference type="NCBIfam" id="NF002964">
    <property type="entry name" value="PRK03635.1"/>
    <property type="match status" value="1"/>
</dbReference>
<evidence type="ECO:0000256" key="1">
    <source>
        <dbReference type="ARBA" id="ARBA00009437"/>
    </source>
</evidence>
<dbReference type="Proteomes" id="UP000033725">
    <property type="component" value="Unassembled WGS sequence"/>
</dbReference>
<proteinExistence type="inferred from homology"/>
<dbReference type="EMBL" id="JYIV01000028">
    <property type="protein sequence ID" value="KJL20687.1"/>
    <property type="molecule type" value="Genomic_DNA"/>
</dbReference>
<evidence type="ECO:0000256" key="5">
    <source>
        <dbReference type="ARBA" id="ARBA00023163"/>
    </source>
</evidence>
<dbReference type="Gene3D" id="3.40.190.290">
    <property type="match status" value="1"/>
</dbReference>
<dbReference type="GO" id="GO:0003677">
    <property type="term" value="F:DNA binding"/>
    <property type="evidence" value="ECO:0007669"/>
    <property type="project" value="UniProtKB-KW"/>
</dbReference>
<dbReference type="Gene3D" id="1.10.10.10">
    <property type="entry name" value="Winged helix-like DNA-binding domain superfamily/Winged helix DNA-binding domain"/>
    <property type="match status" value="1"/>
</dbReference>
<dbReference type="InterPro" id="IPR036388">
    <property type="entry name" value="WH-like_DNA-bd_sf"/>
</dbReference>
<dbReference type="SUPFAM" id="SSF46785">
    <property type="entry name" value="Winged helix' DNA-binding domain"/>
    <property type="match status" value="1"/>
</dbReference>
<dbReference type="NCBIfam" id="TIGR03298">
    <property type="entry name" value="argP"/>
    <property type="match status" value="1"/>
</dbReference>
<dbReference type="PANTHER" id="PTHR30579:SF2">
    <property type="entry name" value="HTH-TYPE TRANSCRIPTIONAL REGULATOR ARGP"/>
    <property type="match status" value="1"/>
</dbReference>
<feature type="domain" description="HTH lysR-type" evidence="6">
    <location>
        <begin position="18"/>
        <end position="74"/>
    </location>
</feature>
<protein>
    <submittedName>
        <fullName evidence="7">Putative HTH-type transcriptional regulator</fullName>
    </submittedName>
</protein>
<gene>
    <name evidence="7" type="ORF">RN51_02907</name>
</gene>
<keyword evidence="2" id="KW-0805">Transcription regulation</keyword>
<evidence type="ECO:0000256" key="3">
    <source>
        <dbReference type="ARBA" id="ARBA00023125"/>
    </source>
</evidence>
<name>A0A0F0KII0_9MICO</name>
<sequence length="329" mass="35838">MKRSEDSYRTISISYVRIDPELANTLAAVVDEGTFDAASRRLQITPSAVSQRVKTLEQQLGRILVVRTKPARLTEAGEAVVRLARQVALLEHDALVGVGIDEADGNRRITVPLAVNADSMATWFLAPLARLSARHDIDFDLHRDDQNFTARLLESGAVMAAVTSEETPVTGCSVSPLGVLEYRAMAEREFAARWFPDGVTSSALAAAPFVDFDRRDTLQHEWLRAMSVEQSGVPRHYVPASHDYALAVALGLGWGMVPVPQDSGALVPLGGPTLRVRLYWQQWNLRSELLDTIAAEVAAEAGRVLGAPAFSRQRSSAASRRTRGRAADG</sequence>
<dbReference type="NCBIfam" id="NF009888">
    <property type="entry name" value="PRK13348.1"/>
    <property type="match status" value="1"/>
</dbReference>
<comment type="caution">
    <text evidence="7">The sequence shown here is derived from an EMBL/GenBank/DDBJ whole genome shotgun (WGS) entry which is preliminary data.</text>
</comment>
<evidence type="ECO:0000259" key="6">
    <source>
        <dbReference type="PROSITE" id="PS50931"/>
    </source>
</evidence>
<organism evidence="7 8">
    <name type="scientific">Microbacterium oxydans</name>
    <dbReference type="NCBI Taxonomy" id="82380"/>
    <lineage>
        <taxon>Bacteria</taxon>
        <taxon>Bacillati</taxon>
        <taxon>Actinomycetota</taxon>
        <taxon>Actinomycetes</taxon>
        <taxon>Micrococcales</taxon>
        <taxon>Microbacteriaceae</taxon>
        <taxon>Microbacterium</taxon>
    </lineage>
</organism>
<keyword evidence="5" id="KW-0804">Transcription</keyword>
<dbReference type="PATRIC" id="fig|82380.10.peg.2919"/>
<dbReference type="SUPFAM" id="SSF53850">
    <property type="entry name" value="Periplasmic binding protein-like II"/>
    <property type="match status" value="1"/>
</dbReference>
<comment type="similarity">
    <text evidence="1">Belongs to the LysR transcriptional regulatory family.</text>
</comment>
<dbReference type="GO" id="GO:0003700">
    <property type="term" value="F:DNA-binding transcription factor activity"/>
    <property type="evidence" value="ECO:0007669"/>
    <property type="project" value="InterPro"/>
</dbReference>
<dbReference type="OrthoDB" id="3252676at2"/>